<dbReference type="WBParaSite" id="jg18315">
    <property type="protein sequence ID" value="jg18315"/>
    <property type="gene ID" value="jg18315"/>
</dbReference>
<evidence type="ECO:0000313" key="2">
    <source>
        <dbReference type="WBParaSite" id="jg18315"/>
    </source>
</evidence>
<organism evidence="1 2">
    <name type="scientific">Ditylenchus dipsaci</name>
    <dbReference type="NCBI Taxonomy" id="166011"/>
    <lineage>
        <taxon>Eukaryota</taxon>
        <taxon>Metazoa</taxon>
        <taxon>Ecdysozoa</taxon>
        <taxon>Nematoda</taxon>
        <taxon>Chromadorea</taxon>
        <taxon>Rhabditida</taxon>
        <taxon>Tylenchina</taxon>
        <taxon>Tylenchomorpha</taxon>
        <taxon>Sphaerularioidea</taxon>
        <taxon>Anguinidae</taxon>
        <taxon>Anguininae</taxon>
        <taxon>Ditylenchus</taxon>
    </lineage>
</organism>
<accession>A0A915DC05</accession>
<sequence length="169" mass="19494">MALYFGLVHQRGPHAAANFVFSRILEPNPNTTVHILQLMPCFSMPQHSSLHPHTVHIRMLDCTASLESMNSRSPELVNGQVEEYREEGYDEADQFHNDPLGWIRDNWPLIKPSTEGISVVIAYEKTYRRIESFLKKKNYKVVKSIFHSHFLTSSNQDSRILISLKTDNL</sequence>
<reference evidence="2" key="1">
    <citation type="submission" date="2022-11" db="UniProtKB">
        <authorList>
            <consortium name="WormBaseParasite"/>
        </authorList>
    </citation>
    <scope>IDENTIFICATION</scope>
</reference>
<evidence type="ECO:0000313" key="1">
    <source>
        <dbReference type="Proteomes" id="UP000887574"/>
    </source>
</evidence>
<protein>
    <submittedName>
        <fullName evidence="2">Uncharacterized protein</fullName>
    </submittedName>
</protein>
<proteinExistence type="predicted"/>
<dbReference type="Proteomes" id="UP000887574">
    <property type="component" value="Unplaced"/>
</dbReference>
<keyword evidence="1" id="KW-1185">Reference proteome</keyword>
<name>A0A915DC05_9BILA</name>
<dbReference type="AlphaFoldDB" id="A0A915DC05"/>